<dbReference type="EMBL" id="WHNP01000011">
    <property type="protein sequence ID" value="MPW18165.1"/>
    <property type="molecule type" value="Genomic_DNA"/>
</dbReference>
<dbReference type="InterPro" id="IPR025427">
    <property type="entry name" value="DUF4160"/>
</dbReference>
<comment type="caution">
    <text evidence="1">The sequence shown here is derived from an EMBL/GenBank/DDBJ whole genome shotgun (WGS) entry which is preliminary data.</text>
</comment>
<protein>
    <submittedName>
        <fullName evidence="1">DUF4160 domain-containing protein</fullName>
    </submittedName>
</protein>
<reference evidence="1 2" key="1">
    <citation type="submission" date="2019-10" db="EMBL/GenBank/DDBJ databases">
        <title>Paraburkholderia sp. isolated from nodules of Mimosa pudica from Brazilian Atlantic Forest soils.</title>
        <authorList>
            <person name="Paulitsch F."/>
            <person name="Hungria M."/>
            <person name="Dall'Agnol R."/>
        </authorList>
    </citation>
    <scope>NUCLEOTIDE SEQUENCE [LARGE SCALE GENOMIC DNA]</scope>
    <source>
        <strain evidence="1 2">CNPSo 3157</strain>
    </source>
</reference>
<evidence type="ECO:0000313" key="1">
    <source>
        <dbReference type="EMBL" id="MPW18165.1"/>
    </source>
</evidence>
<proteinExistence type="predicted"/>
<accession>A0A7X1TG73</accession>
<sequence>MLTRLRPKRGLNLQSLRDALEEVDRISREQSGYLYKLLVARQQIKLKMYQERGHSRAHFHVDYGQINHAAVFAVDTGERIEGNLDRKYDRAITAWTIANRKALLAIWSALQSGESETPFIRSLTEIRYR</sequence>
<dbReference type="Proteomes" id="UP000484381">
    <property type="component" value="Unassembled WGS sequence"/>
</dbReference>
<dbReference type="AlphaFoldDB" id="A0A7X1TG73"/>
<organism evidence="1 2">
    <name type="scientific">Paraburkholderia franconis</name>
    <dbReference type="NCBI Taxonomy" id="2654983"/>
    <lineage>
        <taxon>Bacteria</taxon>
        <taxon>Pseudomonadati</taxon>
        <taxon>Pseudomonadota</taxon>
        <taxon>Betaproteobacteria</taxon>
        <taxon>Burkholderiales</taxon>
        <taxon>Burkholderiaceae</taxon>
        <taxon>Paraburkholderia</taxon>
    </lineage>
</organism>
<name>A0A7X1TG73_9BURK</name>
<gene>
    <name evidence="1" type="ORF">GCT13_14890</name>
</gene>
<evidence type="ECO:0000313" key="2">
    <source>
        <dbReference type="Proteomes" id="UP000484381"/>
    </source>
</evidence>
<keyword evidence="2" id="KW-1185">Reference proteome</keyword>
<dbReference type="Pfam" id="PF13711">
    <property type="entry name" value="DUF4160"/>
    <property type="match status" value="1"/>
</dbReference>